<sequence>MKIDGKLWIDINGNGIAGHGRIKLLELVQATGSIKKAAESIKMSYKAAWDSINLLNEIFGTPLVERQTGGKGGGGTTLTKAGLELIKTYNHLSRLHMMYLGTLSESNKLTGVIQTIADSYAVVKTDQGDIISGSMLDPDLKPGESVSVFINPKDIILVDSDKLKTSARNILRTTTEKVENEKDKTEVLLKTACGTPLKLSIMAASSEKLGLKPGMEIFALFKTASALIMR</sequence>
<dbReference type="InterPro" id="IPR036390">
    <property type="entry name" value="WH_DNA-bd_sf"/>
</dbReference>
<name>A0A4R1KDN6_9BACT</name>
<dbReference type="Gene3D" id="1.10.10.10">
    <property type="entry name" value="Winged helix-like DNA-binding domain superfamily/Winged helix DNA-binding domain"/>
    <property type="match status" value="1"/>
</dbReference>
<protein>
    <submittedName>
        <fullName evidence="7">Molybdate transport system regulatory protein</fullName>
    </submittedName>
</protein>
<dbReference type="AlphaFoldDB" id="A0A4R1KDN6"/>
<dbReference type="InterPro" id="IPR051815">
    <property type="entry name" value="Molybdate_resp_trans_reg"/>
</dbReference>
<evidence type="ECO:0000259" key="6">
    <source>
        <dbReference type="PROSITE" id="PS51866"/>
    </source>
</evidence>
<gene>
    <name evidence="7" type="ORF">C8D98_0694</name>
</gene>
<dbReference type="InterPro" id="IPR004606">
    <property type="entry name" value="Mop_domain"/>
</dbReference>
<evidence type="ECO:0000256" key="1">
    <source>
        <dbReference type="ARBA" id="ARBA00008110"/>
    </source>
</evidence>
<reference evidence="7 8" key="1">
    <citation type="submission" date="2019-03" db="EMBL/GenBank/DDBJ databases">
        <title>Genomic Encyclopedia of Type Strains, Phase IV (KMG-IV): sequencing the most valuable type-strain genomes for metagenomic binning, comparative biology and taxonomic classification.</title>
        <authorList>
            <person name="Goeker M."/>
        </authorList>
    </citation>
    <scope>NUCLEOTIDE SEQUENCE [LARGE SCALE GENOMIC DNA]</scope>
    <source>
        <strain evidence="7 8">DSM 24984</strain>
    </source>
</reference>
<evidence type="ECO:0000313" key="7">
    <source>
        <dbReference type="EMBL" id="TCK62180.1"/>
    </source>
</evidence>
<dbReference type="SUPFAM" id="SSF50331">
    <property type="entry name" value="MOP-like"/>
    <property type="match status" value="1"/>
</dbReference>
<dbReference type="InterPro" id="IPR005116">
    <property type="entry name" value="Transp-assoc_OB_typ1"/>
</dbReference>
<keyword evidence="8" id="KW-1185">Reference proteome</keyword>
<keyword evidence="2 5" id="KW-0813">Transport</keyword>
<dbReference type="PIRSF" id="PIRSF005763">
    <property type="entry name" value="Txn_reg_ModE"/>
    <property type="match status" value="1"/>
</dbReference>
<keyword evidence="3 5" id="KW-0500">Molybdenum</keyword>
<dbReference type="PANTHER" id="PTHR30432:SF1">
    <property type="entry name" value="DNA-BINDING TRANSCRIPTIONAL DUAL REGULATOR MODE"/>
    <property type="match status" value="1"/>
</dbReference>
<dbReference type="InterPro" id="IPR008995">
    <property type="entry name" value="Mo/tungstate-bd_C_term_dom"/>
</dbReference>
<dbReference type="OrthoDB" id="9800709at2"/>
<dbReference type="InterPro" id="IPR036388">
    <property type="entry name" value="WH-like_DNA-bd_sf"/>
</dbReference>
<dbReference type="EMBL" id="SMGG01000003">
    <property type="protein sequence ID" value="TCK62180.1"/>
    <property type="molecule type" value="Genomic_DNA"/>
</dbReference>
<dbReference type="Gene3D" id="2.40.50.100">
    <property type="match status" value="1"/>
</dbReference>
<dbReference type="RefSeq" id="WP_132872041.1">
    <property type="nucleotide sequence ID" value="NZ_JAJUHT010000018.1"/>
</dbReference>
<organism evidence="7 8">
    <name type="scientific">Seleniivibrio woodruffii</name>
    <dbReference type="NCBI Taxonomy" id="1078050"/>
    <lineage>
        <taxon>Bacteria</taxon>
        <taxon>Pseudomonadati</taxon>
        <taxon>Deferribacterota</taxon>
        <taxon>Deferribacteres</taxon>
        <taxon>Deferribacterales</taxon>
        <taxon>Geovibrionaceae</taxon>
        <taxon>Seleniivibrio</taxon>
    </lineage>
</organism>
<evidence type="ECO:0000256" key="2">
    <source>
        <dbReference type="ARBA" id="ARBA00022448"/>
    </source>
</evidence>
<evidence type="ECO:0000256" key="4">
    <source>
        <dbReference type="ARBA" id="ARBA00022737"/>
    </source>
</evidence>
<dbReference type="GO" id="GO:0030151">
    <property type="term" value="F:molybdenum ion binding"/>
    <property type="evidence" value="ECO:0007669"/>
    <property type="project" value="UniProtKB-UniRule"/>
</dbReference>
<dbReference type="GO" id="GO:0015689">
    <property type="term" value="P:molybdate ion transport"/>
    <property type="evidence" value="ECO:0007669"/>
    <property type="project" value="UniProtKB-UniRule"/>
</dbReference>
<keyword evidence="4" id="KW-0677">Repeat</keyword>
<dbReference type="Pfam" id="PF00126">
    <property type="entry name" value="HTH_1"/>
    <property type="match status" value="1"/>
</dbReference>
<dbReference type="Pfam" id="PF03459">
    <property type="entry name" value="TOBE"/>
    <property type="match status" value="1"/>
</dbReference>
<evidence type="ECO:0000256" key="3">
    <source>
        <dbReference type="ARBA" id="ARBA00022505"/>
    </source>
</evidence>
<proteinExistence type="inferred from homology"/>
<dbReference type="Proteomes" id="UP000294614">
    <property type="component" value="Unassembled WGS sequence"/>
</dbReference>
<feature type="domain" description="Mop" evidence="6">
    <location>
        <begin position="164"/>
        <end position="230"/>
    </location>
</feature>
<dbReference type="GO" id="GO:0003700">
    <property type="term" value="F:DNA-binding transcription factor activity"/>
    <property type="evidence" value="ECO:0007669"/>
    <property type="project" value="InterPro"/>
</dbReference>
<dbReference type="PROSITE" id="PS51866">
    <property type="entry name" value="MOP"/>
    <property type="match status" value="1"/>
</dbReference>
<comment type="similarity">
    <text evidence="1 5">Belongs to the ModE family.</text>
</comment>
<dbReference type="InterPro" id="IPR000847">
    <property type="entry name" value="LysR_HTH_N"/>
</dbReference>
<dbReference type="PANTHER" id="PTHR30432">
    <property type="entry name" value="TRANSCRIPTIONAL REGULATOR MODE"/>
    <property type="match status" value="1"/>
</dbReference>
<comment type="caution">
    <text evidence="7">The sequence shown here is derived from an EMBL/GenBank/DDBJ whole genome shotgun (WGS) entry which is preliminary data.</text>
</comment>
<dbReference type="InterPro" id="IPR016462">
    <property type="entry name" value="ModE"/>
</dbReference>
<accession>A0A4R1KDN6</accession>
<dbReference type="SUPFAM" id="SSF46785">
    <property type="entry name" value="Winged helix' DNA-binding domain"/>
    <property type="match status" value="1"/>
</dbReference>
<evidence type="ECO:0000313" key="8">
    <source>
        <dbReference type="Proteomes" id="UP000294614"/>
    </source>
</evidence>
<evidence type="ECO:0000256" key="5">
    <source>
        <dbReference type="PIRNR" id="PIRNR005763"/>
    </source>
</evidence>